<dbReference type="EMBL" id="FSRN01000001">
    <property type="protein sequence ID" value="SIO13585.1"/>
    <property type="molecule type" value="Genomic_DNA"/>
</dbReference>
<evidence type="ECO:0000313" key="4">
    <source>
        <dbReference type="EMBL" id="SIO13585.1"/>
    </source>
</evidence>
<dbReference type="InterPro" id="IPR004843">
    <property type="entry name" value="Calcineurin-like_PHP"/>
</dbReference>
<sequence>MKKIILVFLLFIGLAITFCLYGYQQNRSLDIEHQTILLDDLPQELDQLKIVHLSDTHFEKNRISIETLLSAIKQAQPDFIFLTGDLIDRTADLSKIPLEEFGRSLVAIAPTYAISGNHETSSGHLPEWEYNIKNSGVVLLNNEQLTLAVNGAQLILAGVSDESYPDEIPLLDPLSDGVPTLLLAHHPEYFEQYLTSNPLIQPDITFSGHAHGGQIRLPLIGPLYAPGQGLFPKYTNGIYTSEADSSKKLVVSRGIGNSIFPFRINNKPHLLIITLERTN</sequence>
<dbReference type="RefSeq" id="WP_034548674.1">
    <property type="nucleotide sequence ID" value="NZ_FSRN01000001.1"/>
</dbReference>
<dbReference type="Pfam" id="PF00149">
    <property type="entry name" value="Metallophos"/>
    <property type="match status" value="1"/>
</dbReference>
<dbReference type="eggNOG" id="COG1408">
    <property type="taxonomic scope" value="Bacteria"/>
</dbReference>
<reference evidence="5" key="1">
    <citation type="submission" date="2016-11" db="EMBL/GenBank/DDBJ databases">
        <authorList>
            <person name="Varghese N."/>
            <person name="Submissions S."/>
        </authorList>
    </citation>
    <scope>NUCLEOTIDE SEQUENCE [LARGE SCALE GENOMIC DNA]</scope>
    <source>
        <strain evidence="5">313</strain>
    </source>
</reference>
<dbReference type="Proteomes" id="UP000184758">
    <property type="component" value="Unassembled WGS sequence"/>
</dbReference>
<dbReference type="Gene3D" id="3.60.21.10">
    <property type="match status" value="1"/>
</dbReference>
<feature type="domain" description="Calcineurin-like phosphoesterase" evidence="3">
    <location>
        <begin position="48"/>
        <end position="212"/>
    </location>
</feature>
<dbReference type="AlphaFoldDB" id="A0A1N6H1M4"/>
<accession>A0A1N6H1M4</accession>
<dbReference type="PANTHER" id="PTHR31302">
    <property type="entry name" value="TRANSMEMBRANE PROTEIN WITH METALLOPHOSPHOESTERASE DOMAIN-RELATED"/>
    <property type="match status" value="1"/>
</dbReference>
<dbReference type="GO" id="GO:0046872">
    <property type="term" value="F:metal ion binding"/>
    <property type="evidence" value="ECO:0007669"/>
    <property type="project" value="UniProtKB-KW"/>
</dbReference>
<keyword evidence="5" id="KW-1185">Reference proteome</keyword>
<dbReference type="SUPFAM" id="SSF56300">
    <property type="entry name" value="Metallo-dependent phosphatases"/>
    <property type="match status" value="1"/>
</dbReference>
<dbReference type="InterPro" id="IPR051158">
    <property type="entry name" value="Metallophosphoesterase_sf"/>
</dbReference>
<keyword evidence="2" id="KW-0378">Hydrolase</keyword>
<proteinExistence type="predicted"/>
<evidence type="ECO:0000256" key="2">
    <source>
        <dbReference type="ARBA" id="ARBA00022801"/>
    </source>
</evidence>
<keyword evidence="1" id="KW-0479">Metal-binding</keyword>
<organism evidence="4 5">
    <name type="scientific">Carnobacterium alterfunditum</name>
    <dbReference type="NCBI Taxonomy" id="28230"/>
    <lineage>
        <taxon>Bacteria</taxon>
        <taxon>Bacillati</taxon>
        <taxon>Bacillota</taxon>
        <taxon>Bacilli</taxon>
        <taxon>Lactobacillales</taxon>
        <taxon>Carnobacteriaceae</taxon>
        <taxon>Carnobacterium</taxon>
    </lineage>
</organism>
<name>A0A1N6H1M4_9LACT</name>
<dbReference type="PANTHER" id="PTHR31302:SF31">
    <property type="entry name" value="PHOSPHODIESTERASE YAEI"/>
    <property type="match status" value="1"/>
</dbReference>
<evidence type="ECO:0000313" key="5">
    <source>
        <dbReference type="Proteomes" id="UP000184758"/>
    </source>
</evidence>
<evidence type="ECO:0000259" key="3">
    <source>
        <dbReference type="Pfam" id="PF00149"/>
    </source>
</evidence>
<evidence type="ECO:0000256" key="1">
    <source>
        <dbReference type="ARBA" id="ARBA00022723"/>
    </source>
</evidence>
<dbReference type="GO" id="GO:0016020">
    <property type="term" value="C:membrane"/>
    <property type="evidence" value="ECO:0007669"/>
    <property type="project" value="GOC"/>
</dbReference>
<dbReference type="InterPro" id="IPR029052">
    <property type="entry name" value="Metallo-depent_PP-like"/>
</dbReference>
<dbReference type="GO" id="GO:0009245">
    <property type="term" value="P:lipid A biosynthetic process"/>
    <property type="evidence" value="ECO:0007669"/>
    <property type="project" value="TreeGrafter"/>
</dbReference>
<protein>
    <recommendedName>
        <fullName evidence="3">Calcineurin-like phosphoesterase domain-containing protein</fullName>
    </recommendedName>
</protein>
<dbReference type="GO" id="GO:0008758">
    <property type="term" value="F:UDP-2,3-diacylglucosamine hydrolase activity"/>
    <property type="evidence" value="ECO:0007669"/>
    <property type="project" value="TreeGrafter"/>
</dbReference>
<dbReference type="OrthoDB" id="9780884at2"/>
<gene>
    <name evidence="4" type="ORF">SAMN05878443_1566</name>
</gene>